<dbReference type="InterPro" id="IPR000436">
    <property type="entry name" value="Sushi_SCR_CCP_dom"/>
</dbReference>
<accession>A0A5B7JMI2</accession>
<dbReference type="InterPro" id="IPR035976">
    <property type="entry name" value="Sushi/SCR/CCP_sf"/>
</dbReference>
<dbReference type="EMBL" id="VSRR010104371">
    <property type="protein sequence ID" value="MPC96029.1"/>
    <property type="molecule type" value="Genomic_DNA"/>
</dbReference>
<protein>
    <recommendedName>
        <fullName evidence="3">Sushi domain-containing protein</fullName>
    </recommendedName>
</protein>
<keyword evidence="2" id="KW-0768">Sushi</keyword>
<comment type="caution">
    <text evidence="2">Lacks conserved residue(s) required for the propagation of feature annotation.</text>
</comment>
<dbReference type="Pfam" id="PF00084">
    <property type="entry name" value="Sushi"/>
    <property type="match status" value="1"/>
</dbReference>
<evidence type="ECO:0000256" key="1">
    <source>
        <dbReference type="ARBA" id="ARBA00023157"/>
    </source>
</evidence>
<dbReference type="Gene3D" id="2.10.70.10">
    <property type="entry name" value="Complement Module, domain 1"/>
    <property type="match status" value="1"/>
</dbReference>
<gene>
    <name evidence="4" type="ORF">E2C01_091265</name>
</gene>
<evidence type="ECO:0000313" key="4">
    <source>
        <dbReference type="EMBL" id="MPC96029.1"/>
    </source>
</evidence>
<reference evidence="4 5" key="1">
    <citation type="submission" date="2019-05" db="EMBL/GenBank/DDBJ databases">
        <title>Another draft genome of Portunus trituberculatus and its Hox gene families provides insights of decapod evolution.</title>
        <authorList>
            <person name="Jeong J.-H."/>
            <person name="Song I."/>
            <person name="Kim S."/>
            <person name="Choi T."/>
            <person name="Kim D."/>
            <person name="Ryu S."/>
            <person name="Kim W."/>
        </authorList>
    </citation>
    <scope>NUCLEOTIDE SEQUENCE [LARGE SCALE GENOMIC DNA]</scope>
    <source>
        <tissue evidence="4">Muscle</tissue>
    </source>
</reference>
<keyword evidence="1" id="KW-1015">Disulfide bond</keyword>
<dbReference type="OrthoDB" id="5804959at2759"/>
<organism evidence="4 5">
    <name type="scientific">Portunus trituberculatus</name>
    <name type="common">Swimming crab</name>
    <name type="synonym">Neptunus trituberculatus</name>
    <dbReference type="NCBI Taxonomy" id="210409"/>
    <lineage>
        <taxon>Eukaryota</taxon>
        <taxon>Metazoa</taxon>
        <taxon>Ecdysozoa</taxon>
        <taxon>Arthropoda</taxon>
        <taxon>Crustacea</taxon>
        <taxon>Multicrustacea</taxon>
        <taxon>Malacostraca</taxon>
        <taxon>Eumalacostraca</taxon>
        <taxon>Eucarida</taxon>
        <taxon>Decapoda</taxon>
        <taxon>Pleocyemata</taxon>
        <taxon>Brachyura</taxon>
        <taxon>Eubrachyura</taxon>
        <taxon>Portunoidea</taxon>
        <taxon>Portunidae</taxon>
        <taxon>Portuninae</taxon>
        <taxon>Portunus</taxon>
    </lineage>
</organism>
<proteinExistence type="predicted"/>
<keyword evidence="5" id="KW-1185">Reference proteome</keyword>
<evidence type="ECO:0000313" key="5">
    <source>
        <dbReference type="Proteomes" id="UP000324222"/>
    </source>
</evidence>
<evidence type="ECO:0000256" key="2">
    <source>
        <dbReference type="PROSITE-ProRule" id="PRU00302"/>
    </source>
</evidence>
<dbReference type="AlphaFoldDB" id="A0A5B7JMI2"/>
<dbReference type="PROSITE" id="PS50923">
    <property type="entry name" value="SUSHI"/>
    <property type="match status" value="1"/>
</dbReference>
<dbReference type="SUPFAM" id="SSF57535">
    <property type="entry name" value="Complement control module/SCR domain"/>
    <property type="match status" value="1"/>
</dbReference>
<dbReference type="Proteomes" id="UP000324222">
    <property type="component" value="Unassembled WGS sequence"/>
</dbReference>
<feature type="domain" description="Sushi" evidence="3">
    <location>
        <begin position="16"/>
        <end position="81"/>
    </location>
</feature>
<dbReference type="CDD" id="cd00033">
    <property type="entry name" value="CCP"/>
    <property type="match status" value="1"/>
</dbReference>
<evidence type="ECO:0000259" key="3">
    <source>
        <dbReference type="PROSITE" id="PS50923"/>
    </source>
</evidence>
<sequence length="90" mass="9838">MPYLPLMPCVCVFGTVPCSVPETSHGRYTFNGVQVPERATIGHAEVVEFSCSHGYNVLGNPTLRCWYGEWTVTGARPECQPGESLHASHS</sequence>
<comment type="caution">
    <text evidence="4">The sequence shown here is derived from an EMBL/GenBank/DDBJ whole genome shotgun (WGS) entry which is preliminary data.</text>
</comment>
<name>A0A5B7JMI2_PORTR</name>